<dbReference type="GO" id="GO:1903607">
    <property type="term" value="P:cytochrome c biosynthetic process"/>
    <property type="evidence" value="ECO:0007669"/>
    <property type="project" value="TreeGrafter"/>
</dbReference>
<name>A0AA35WEH3_GEOBA</name>
<dbReference type="GO" id="GO:0005886">
    <property type="term" value="C:plasma membrane"/>
    <property type="evidence" value="ECO:0007669"/>
    <property type="project" value="UniProtKB-SubCell"/>
</dbReference>
<feature type="transmembrane region" description="Helical" evidence="12">
    <location>
        <begin position="199"/>
        <end position="222"/>
    </location>
</feature>
<evidence type="ECO:0000313" key="13">
    <source>
        <dbReference type="EMBL" id="CAI8017529.1"/>
    </source>
</evidence>
<dbReference type="AlphaFoldDB" id="A0AA35WEH3"/>
<dbReference type="Pfam" id="PF03379">
    <property type="entry name" value="CcmB"/>
    <property type="match status" value="1"/>
</dbReference>
<gene>
    <name evidence="13" type="ORF">GBAR_LOCUS10640</name>
</gene>
<feature type="transmembrane region" description="Helical" evidence="12">
    <location>
        <begin position="162"/>
        <end position="187"/>
    </location>
</feature>
<feature type="transmembrane region" description="Helical" evidence="12">
    <location>
        <begin position="49"/>
        <end position="70"/>
    </location>
</feature>
<dbReference type="PANTHER" id="PTHR30070:SF1">
    <property type="entry name" value="CYTOCHROME C BIOGENESIS B-RELATED"/>
    <property type="match status" value="1"/>
</dbReference>
<evidence type="ECO:0000256" key="11">
    <source>
        <dbReference type="ARBA" id="ARBA00023136"/>
    </source>
</evidence>
<keyword evidence="7" id="KW-0997">Cell inner membrane</keyword>
<evidence type="ECO:0000256" key="7">
    <source>
        <dbReference type="ARBA" id="ARBA00022519"/>
    </source>
</evidence>
<evidence type="ECO:0000256" key="10">
    <source>
        <dbReference type="ARBA" id="ARBA00022989"/>
    </source>
</evidence>
<keyword evidence="8 12" id="KW-0812">Transmembrane</keyword>
<evidence type="ECO:0000256" key="8">
    <source>
        <dbReference type="ARBA" id="ARBA00022692"/>
    </source>
</evidence>
<reference evidence="13" key="1">
    <citation type="submission" date="2023-03" db="EMBL/GenBank/DDBJ databases">
        <authorList>
            <person name="Steffen K."/>
            <person name="Cardenas P."/>
        </authorList>
    </citation>
    <scope>NUCLEOTIDE SEQUENCE</scope>
</reference>
<comment type="caution">
    <text evidence="13">The sequence shown here is derived from an EMBL/GenBank/DDBJ whole genome shotgun (WGS) entry which is preliminary data.</text>
</comment>
<comment type="similarity">
    <text evidence="3">Belongs to the CcmB/CycW/HelB family.</text>
</comment>
<dbReference type="Proteomes" id="UP001174909">
    <property type="component" value="Unassembled WGS sequence"/>
</dbReference>
<dbReference type="PIRSF" id="PIRSF002764">
    <property type="entry name" value="CcmB"/>
    <property type="match status" value="1"/>
</dbReference>
<dbReference type="EMBL" id="CASHTH010001639">
    <property type="protein sequence ID" value="CAI8017529.1"/>
    <property type="molecule type" value="Genomic_DNA"/>
</dbReference>
<evidence type="ECO:0000313" key="14">
    <source>
        <dbReference type="Proteomes" id="UP001174909"/>
    </source>
</evidence>
<comment type="subcellular location">
    <subcellularLocation>
        <location evidence="2">Cell inner membrane</location>
        <topology evidence="2">Multi-pass membrane protein</topology>
    </subcellularLocation>
</comment>
<evidence type="ECO:0000256" key="12">
    <source>
        <dbReference type="SAM" id="Phobius"/>
    </source>
</evidence>
<dbReference type="InterPro" id="IPR003544">
    <property type="entry name" value="Cyt_c_biogenesis_CcmB"/>
</dbReference>
<evidence type="ECO:0000256" key="4">
    <source>
        <dbReference type="ARBA" id="ARBA00016452"/>
    </source>
</evidence>
<keyword evidence="11 12" id="KW-0472">Membrane</keyword>
<evidence type="ECO:0000256" key="3">
    <source>
        <dbReference type="ARBA" id="ARBA00010544"/>
    </source>
</evidence>
<evidence type="ECO:0000256" key="6">
    <source>
        <dbReference type="ARBA" id="ARBA00022475"/>
    </source>
</evidence>
<keyword evidence="6" id="KW-1003">Cell membrane</keyword>
<dbReference type="GO" id="GO:0015232">
    <property type="term" value="F:heme transmembrane transporter activity"/>
    <property type="evidence" value="ECO:0007669"/>
    <property type="project" value="InterPro"/>
</dbReference>
<evidence type="ECO:0000256" key="1">
    <source>
        <dbReference type="ARBA" id="ARBA00002442"/>
    </source>
</evidence>
<evidence type="ECO:0000256" key="2">
    <source>
        <dbReference type="ARBA" id="ARBA00004429"/>
    </source>
</evidence>
<keyword evidence="5" id="KW-0813">Transport</keyword>
<proteinExistence type="inferred from homology"/>
<comment type="function">
    <text evidence="1">Required for the export of heme to the periplasm for the biogenesis of c-type cytochromes.</text>
</comment>
<feature type="transmembrane region" description="Helical" evidence="12">
    <location>
        <begin position="131"/>
        <end position="155"/>
    </location>
</feature>
<keyword evidence="14" id="KW-1185">Reference proteome</keyword>
<sequence>MRLLRATLAIAWKDVRLELRSRDVVISALVFGLIVVVVFNFGLNRAPGSLAPVAPGLLWVAYAFIGVLAMNRAFARELEHGGLDGLLVAPVSRDAVFLGKTLGSLIFMLVIQLVLLPVFAVMLGLPTLSPVLGLIILLATLGFATVGTFFSAIAAQTRSREILLPVLFFPVVVPVIIGAVEASALALQGGPTLAIWTRWIPLLVVFDALFLVICSWIFGFVFEG</sequence>
<dbReference type="PRINTS" id="PR01414">
    <property type="entry name" value="CCMBBIOGNSIS"/>
</dbReference>
<keyword evidence="9" id="KW-0201">Cytochrome c-type biogenesis</keyword>
<dbReference type="PANTHER" id="PTHR30070">
    <property type="entry name" value="HEME EXPORTER PROTEIN B"/>
    <property type="match status" value="1"/>
</dbReference>
<accession>A0AA35WEH3</accession>
<protein>
    <recommendedName>
        <fullName evidence="4">Heme exporter protein B</fullName>
    </recommendedName>
</protein>
<evidence type="ECO:0000256" key="5">
    <source>
        <dbReference type="ARBA" id="ARBA00022448"/>
    </source>
</evidence>
<evidence type="ECO:0000256" key="9">
    <source>
        <dbReference type="ARBA" id="ARBA00022748"/>
    </source>
</evidence>
<organism evidence="13 14">
    <name type="scientific">Geodia barretti</name>
    <name type="common">Barrett's horny sponge</name>
    <dbReference type="NCBI Taxonomy" id="519541"/>
    <lineage>
        <taxon>Eukaryota</taxon>
        <taxon>Metazoa</taxon>
        <taxon>Porifera</taxon>
        <taxon>Demospongiae</taxon>
        <taxon>Heteroscleromorpha</taxon>
        <taxon>Tetractinellida</taxon>
        <taxon>Astrophorina</taxon>
        <taxon>Geodiidae</taxon>
        <taxon>Geodia</taxon>
    </lineage>
</organism>
<dbReference type="InterPro" id="IPR026031">
    <property type="entry name" value="Cyt_c_CcmB_bac"/>
</dbReference>
<keyword evidence="10 12" id="KW-1133">Transmembrane helix</keyword>
<feature type="transmembrane region" description="Helical" evidence="12">
    <location>
        <begin position="24"/>
        <end position="43"/>
    </location>
</feature>
<feature type="transmembrane region" description="Helical" evidence="12">
    <location>
        <begin position="102"/>
        <end position="125"/>
    </location>
</feature>
<dbReference type="GO" id="GO:0017004">
    <property type="term" value="P:cytochrome complex assembly"/>
    <property type="evidence" value="ECO:0007669"/>
    <property type="project" value="UniProtKB-KW"/>
</dbReference>